<evidence type="ECO:0000313" key="2">
    <source>
        <dbReference type="Proteomes" id="UP001597012"/>
    </source>
</evidence>
<dbReference type="Proteomes" id="UP001597012">
    <property type="component" value="Unassembled WGS sequence"/>
</dbReference>
<accession>A0ABW3B2F2</accession>
<sequence length="231" mass="26404">MKNTKYLLRLLPIFVIAICIGCKENNKTKHQTPEQEQSEEKPQLVEAPKNIITLQEADAIYTNYSKHRIPMITTYETQERAPEEAFEPARFVDFDYDMIKNYIAYVDQEAKNAGVKKVTKLRMYFANYPNEKTFKDGKKVIHPRQNSLFILPTLEQNGENYSFYIGDDGKAKLIIDWKDSALEKGMGTVLEQSQTARAGIVPNFFSNATSYNSKSLILNRSGSGPPPKTEF</sequence>
<dbReference type="EMBL" id="JBHTHY010000003">
    <property type="protein sequence ID" value="MFD0796819.1"/>
    <property type="molecule type" value="Genomic_DNA"/>
</dbReference>
<reference evidence="2" key="1">
    <citation type="journal article" date="2019" name="Int. J. Syst. Evol. Microbiol.">
        <title>The Global Catalogue of Microorganisms (GCM) 10K type strain sequencing project: providing services to taxonomists for standard genome sequencing and annotation.</title>
        <authorList>
            <consortium name="The Broad Institute Genomics Platform"/>
            <consortium name="The Broad Institute Genome Sequencing Center for Infectious Disease"/>
            <person name="Wu L."/>
            <person name="Ma J."/>
        </authorList>
    </citation>
    <scope>NUCLEOTIDE SEQUENCE [LARGE SCALE GENOMIC DNA]</scope>
    <source>
        <strain evidence="2">CCUG 61948</strain>
    </source>
</reference>
<evidence type="ECO:0000313" key="1">
    <source>
        <dbReference type="EMBL" id="MFD0796819.1"/>
    </source>
</evidence>
<comment type="caution">
    <text evidence="1">The sequence shown here is derived from an EMBL/GenBank/DDBJ whole genome shotgun (WGS) entry which is preliminary data.</text>
</comment>
<dbReference type="RefSeq" id="WP_379932748.1">
    <property type="nucleotide sequence ID" value="NZ_JBHTHY010000003.1"/>
</dbReference>
<keyword evidence="2" id="KW-1185">Reference proteome</keyword>
<gene>
    <name evidence="1" type="ORF">ACFQZJ_05065</name>
</gene>
<organism evidence="1 2">
    <name type="scientific">Maribacter chungangensis</name>
    <dbReference type="NCBI Taxonomy" id="1069117"/>
    <lineage>
        <taxon>Bacteria</taxon>
        <taxon>Pseudomonadati</taxon>
        <taxon>Bacteroidota</taxon>
        <taxon>Flavobacteriia</taxon>
        <taxon>Flavobacteriales</taxon>
        <taxon>Flavobacteriaceae</taxon>
        <taxon>Maribacter</taxon>
    </lineage>
</organism>
<evidence type="ECO:0008006" key="3">
    <source>
        <dbReference type="Google" id="ProtNLM"/>
    </source>
</evidence>
<protein>
    <recommendedName>
        <fullName evidence="3">Lipoprotein</fullName>
    </recommendedName>
</protein>
<name>A0ABW3B2F2_9FLAO</name>
<proteinExistence type="predicted"/>